<dbReference type="Proteomes" id="UP000661280">
    <property type="component" value="Chromosome 5"/>
</dbReference>
<evidence type="ECO:0000313" key="1">
    <source>
        <dbReference type="EMBL" id="BCR99719.1"/>
    </source>
</evidence>
<sequence>MPSPATTSPFGFMAQYQAQGLITDEGFKAFRDAYTGHLPDVKMYVAEEDGMHVFYYNAGLETGGAVFRTNRADAVASILHMVQDNGGEIEKVSIDVIGARAGLEVQTLNDYFPVYAGADATAHLVDLKGGPCYGTLGVGVDTELGYKDQSVGCKVLGCGMRVGRVCEISAFGSKIGIDWGKLF</sequence>
<dbReference type="EMBL" id="BCWF01000037">
    <property type="protein sequence ID" value="GAT31031.1"/>
    <property type="molecule type" value="Genomic_DNA"/>
</dbReference>
<gene>
    <name evidence="1" type="ORF">AKAW2_50061S</name>
    <name evidence="2" type="ORF">RIB2604_03800230</name>
</gene>
<keyword evidence="4" id="KW-1185">Reference proteome</keyword>
<dbReference type="AlphaFoldDB" id="A0A146G2E0"/>
<dbReference type="OrthoDB" id="674604at2759"/>
<dbReference type="RefSeq" id="XP_041543482.1">
    <property type="nucleotide sequence ID" value="XM_041689837.1"/>
</dbReference>
<reference evidence="3" key="2">
    <citation type="submission" date="2016-02" db="EMBL/GenBank/DDBJ databases">
        <title>Genome sequencing of Aspergillus luchuensis NBRC 4314.</title>
        <authorList>
            <person name="Yamada O."/>
        </authorList>
    </citation>
    <scope>NUCLEOTIDE SEQUENCE [LARGE SCALE GENOMIC DNA]</scope>
    <source>
        <strain evidence="3">RIB 2604</strain>
    </source>
</reference>
<dbReference type="EMBL" id="AP024429">
    <property type="protein sequence ID" value="BCR99719.1"/>
    <property type="molecule type" value="Genomic_DNA"/>
</dbReference>
<name>A0A146G2E0_ASPKA</name>
<evidence type="ECO:0000313" key="4">
    <source>
        <dbReference type="Proteomes" id="UP000661280"/>
    </source>
</evidence>
<reference evidence="2 3" key="1">
    <citation type="journal article" date="2016" name="DNA Res.">
        <title>Genome sequence of Aspergillus luchuensis NBRC 4314.</title>
        <authorList>
            <person name="Yamada O."/>
            <person name="Machida M."/>
            <person name="Hosoyama A."/>
            <person name="Goto M."/>
            <person name="Takahashi T."/>
            <person name="Futagami T."/>
            <person name="Yamagata Y."/>
            <person name="Takeuchi M."/>
            <person name="Kobayashi T."/>
            <person name="Koike H."/>
            <person name="Abe K."/>
            <person name="Asai K."/>
            <person name="Arita M."/>
            <person name="Fujita N."/>
            <person name="Fukuda K."/>
            <person name="Higa K."/>
            <person name="Horikawa H."/>
            <person name="Ishikawa T."/>
            <person name="Jinno K."/>
            <person name="Kato Y."/>
            <person name="Kirimura K."/>
            <person name="Mizutani O."/>
            <person name="Nakasone K."/>
            <person name="Sano M."/>
            <person name="Shiraishi Y."/>
            <person name="Tsukahara M."/>
            <person name="Gomi K."/>
        </authorList>
    </citation>
    <scope>NUCLEOTIDE SEQUENCE [LARGE SCALE GENOMIC DNA]</scope>
    <source>
        <strain evidence="2 3">RIB 2604</strain>
    </source>
</reference>
<dbReference type="KEGG" id="aluc:AKAW2_50061S"/>
<evidence type="ECO:0000313" key="2">
    <source>
        <dbReference type="EMBL" id="GAT31031.1"/>
    </source>
</evidence>
<organism evidence="2 3">
    <name type="scientific">Aspergillus kawachii</name>
    <name type="common">White koji mold</name>
    <name type="synonym">Aspergillus awamori var. kawachi</name>
    <dbReference type="NCBI Taxonomy" id="1069201"/>
    <lineage>
        <taxon>Eukaryota</taxon>
        <taxon>Fungi</taxon>
        <taxon>Dikarya</taxon>
        <taxon>Ascomycota</taxon>
        <taxon>Pezizomycotina</taxon>
        <taxon>Eurotiomycetes</taxon>
        <taxon>Eurotiomycetidae</taxon>
        <taxon>Eurotiales</taxon>
        <taxon>Aspergillaceae</taxon>
        <taxon>Aspergillus</taxon>
        <taxon>Aspergillus subgen. Circumdati</taxon>
    </lineage>
</organism>
<dbReference type="Proteomes" id="UP000075230">
    <property type="component" value="Unassembled WGS sequence"/>
</dbReference>
<reference evidence="1" key="4">
    <citation type="submission" date="2021-02" db="EMBL/GenBank/DDBJ databases">
        <title>Aspergillus luchuensis mut. kawachii IFO 4304 genome sequence.</title>
        <authorList>
            <person name="Mori K."/>
            <person name="Kadooka C."/>
            <person name="Goto M."/>
            <person name="Futagami T."/>
        </authorList>
    </citation>
    <scope>NUCLEOTIDE SEQUENCE</scope>
    <source>
        <strain evidence="1">IFO 4308</strain>
    </source>
</reference>
<dbReference type="GeneID" id="64961041"/>
<accession>A0A146G2E0</accession>
<reference evidence="1" key="3">
    <citation type="submission" date="2021-01" db="EMBL/GenBank/DDBJ databases">
        <authorList>
            <consortium name="Aspergillus luchuensis mut. kawachii IFO 4304 genome sequencing consortium"/>
            <person name="Kazuki M."/>
            <person name="Futagami T."/>
        </authorList>
    </citation>
    <scope>NUCLEOTIDE SEQUENCE</scope>
    <source>
        <strain evidence="1">IFO 4308</strain>
    </source>
</reference>
<protein>
    <submittedName>
        <fullName evidence="2">Uncharacterized protein</fullName>
    </submittedName>
</protein>
<proteinExistence type="predicted"/>
<evidence type="ECO:0000313" key="3">
    <source>
        <dbReference type="Proteomes" id="UP000075230"/>
    </source>
</evidence>